<evidence type="ECO:0000313" key="2">
    <source>
        <dbReference type="Proteomes" id="UP000789525"/>
    </source>
</evidence>
<dbReference type="EMBL" id="CAJVPT010018733">
    <property type="protein sequence ID" value="CAG8636517.1"/>
    <property type="molecule type" value="Genomic_DNA"/>
</dbReference>
<proteinExistence type="predicted"/>
<name>A0ACA9N6K5_9GLOM</name>
<feature type="non-terminal residue" evidence="1">
    <location>
        <position position="1"/>
    </location>
</feature>
<comment type="caution">
    <text evidence="1">The sequence shown here is derived from an EMBL/GenBank/DDBJ whole genome shotgun (WGS) entry which is preliminary data.</text>
</comment>
<gene>
    <name evidence="1" type="ORF">ACOLOM_LOCUS7807</name>
</gene>
<organism evidence="1 2">
    <name type="scientific">Acaulospora colombiana</name>
    <dbReference type="NCBI Taxonomy" id="27376"/>
    <lineage>
        <taxon>Eukaryota</taxon>
        <taxon>Fungi</taxon>
        <taxon>Fungi incertae sedis</taxon>
        <taxon>Mucoromycota</taxon>
        <taxon>Glomeromycotina</taxon>
        <taxon>Glomeromycetes</taxon>
        <taxon>Diversisporales</taxon>
        <taxon>Acaulosporaceae</taxon>
        <taxon>Acaulospora</taxon>
    </lineage>
</organism>
<sequence>NTIALDFGRALFGPVGAIVFACLVAVSCFGALNGAFFTSSRLICAAGQEGFLPEMFGQLHPTRKTPMNATILQAVVTLGFVIFGGGFRSLVNFYSVASWGFYFLTVLGLVVLRFKEPYLERWGDIFDIHPKRPANYLIRRPYRTFISTPLIFCGVALFLLSMPVLAAPLEALAALGIPMYFLTQSEYANRPDSLLGRFKAWVNSLYSDGRLSRGGWTRVATEADPDENHQISRVSDLTDLLFSRNGETYSSERRLLMRMRVYKR</sequence>
<protein>
    <submittedName>
        <fullName evidence="1">12769_t:CDS:1</fullName>
    </submittedName>
</protein>
<keyword evidence="2" id="KW-1185">Reference proteome</keyword>
<evidence type="ECO:0000313" key="1">
    <source>
        <dbReference type="EMBL" id="CAG8636517.1"/>
    </source>
</evidence>
<reference evidence="1" key="1">
    <citation type="submission" date="2021-06" db="EMBL/GenBank/DDBJ databases">
        <authorList>
            <person name="Kallberg Y."/>
            <person name="Tangrot J."/>
            <person name="Rosling A."/>
        </authorList>
    </citation>
    <scope>NUCLEOTIDE SEQUENCE</scope>
    <source>
        <strain evidence="1">CL356</strain>
    </source>
</reference>
<dbReference type="Proteomes" id="UP000789525">
    <property type="component" value="Unassembled WGS sequence"/>
</dbReference>
<accession>A0ACA9N6K5</accession>